<evidence type="ECO:0008006" key="5">
    <source>
        <dbReference type="Google" id="ProtNLM"/>
    </source>
</evidence>
<protein>
    <recommendedName>
        <fullName evidence="5">Prepilin-type N-terminal cleavage/methylation domain-containing protein</fullName>
    </recommendedName>
</protein>
<feature type="region of interest" description="Disordered" evidence="1">
    <location>
        <begin position="1"/>
        <end position="30"/>
    </location>
</feature>
<evidence type="ECO:0000313" key="3">
    <source>
        <dbReference type="EMBL" id="MCP3420329.1"/>
    </source>
</evidence>
<keyword evidence="4" id="KW-1185">Reference proteome</keyword>
<name>A0ABT1KSJ4_9ACTN</name>
<reference evidence="3 4" key="1">
    <citation type="submission" date="2022-06" db="EMBL/GenBank/DDBJ databases">
        <authorList>
            <person name="So Y."/>
        </authorList>
    </citation>
    <scope>NUCLEOTIDE SEQUENCE [LARGE SCALE GENOMIC DNA]</scope>
    <source>
        <strain evidence="3 4">STR3</strain>
    </source>
</reference>
<accession>A0ABT1KSJ4</accession>
<keyword evidence="2" id="KW-1133">Transmembrane helix</keyword>
<feature type="transmembrane region" description="Helical" evidence="2">
    <location>
        <begin position="39"/>
        <end position="60"/>
    </location>
</feature>
<dbReference type="RefSeq" id="WP_254179573.1">
    <property type="nucleotide sequence ID" value="NZ_JANARS010000001.1"/>
</dbReference>
<keyword evidence="2" id="KW-0472">Membrane</keyword>
<sequence length="188" mass="19882">MRGAQLKAPAHSVQTEPRRRATMKTHRPRDERGFSSVEVLVGASVWALFMMAAMSLAGALNDGGAKTHVRAATTSSAVELANRIRKSVNSADVIADVTDDRLTLDTTNAYGKTTRTVWTATADGHVVESSTEGPAAEIAALGFDVVLPEVHTHTDRLGTADVAFTWDGGDFVEYSIGHISTGAAAGKF</sequence>
<comment type="caution">
    <text evidence="3">The sequence shown here is derived from an EMBL/GenBank/DDBJ whole genome shotgun (WGS) entry which is preliminary data.</text>
</comment>
<dbReference type="Proteomes" id="UP001204524">
    <property type="component" value="Unassembled WGS sequence"/>
</dbReference>
<dbReference type="EMBL" id="JANARS010000001">
    <property type="protein sequence ID" value="MCP3420329.1"/>
    <property type="molecule type" value="Genomic_DNA"/>
</dbReference>
<keyword evidence="2" id="KW-0812">Transmembrane</keyword>
<proteinExistence type="predicted"/>
<evidence type="ECO:0000313" key="4">
    <source>
        <dbReference type="Proteomes" id="UP001204524"/>
    </source>
</evidence>
<organism evidence="3 4">
    <name type="scientific">Nocardioides pinisoli</name>
    <dbReference type="NCBI Taxonomy" id="2950279"/>
    <lineage>
        <taxon>Bacteria</taxon>
        <taxon>Bacillati</taxon>
        <taxon>Actinomycetota</taxon>
        <taxon>Actinomycetes</taxon>
        <taxon>Propionibacteriales</taxon>
        <taxon>Nocardioidaceae</taxon>
        <taxon>Nocardioides</taxon>
    </lineage>
</organism>
<gene>
    <name evidence="3" type="ORF">NCI01_00830</name>
</gene>
<evidence type="ECO:0000256" key="2">
    <source>
        <dbReference type="SAM" id="Phobius"/>
    </source>
</evidence>
<evidence type="ECO:0000256" key="1">
    <source>
        <dbReference type="SAM" id="MobiDB-lite"/>
    </source>
</evidence>